<dbReference type="InterPro" id="IPR011047">
    <property type="entry name" value="Quinoprotein_ADH-like_sf"/>
</dbReference>
<keyword evidence="1" id="KW-0472">Membrane</keyword>
<dbReference type="GO" id="GO:0000155">
    <property type="term" value="F:phosphorelay sensor kinase activity"/>
    <property type="evidence" value="ECO:0007669"/>
    <property type="project" value="InterPro"/>
</dbReference>
<protein>
    <submittedName>
        <fullName evidence="3">Two component regulator propeller</fullName>
    </submittedName>
</protein>
<dbReference type="InterPro" id="IPR050640">
    <property type="entry name" value="Bact_2-comp_sensor_kinase"/>
</dbReference>
<accession>A0A1H7S6Y7</accession>
<dbReference type="InterPro" id="IPR013783">
    <property type="entry name" value="Ig-like_fold"/>
</dbReference>
<dbReference type="Pfam" id="PF06580">
    <property type="entry name" value="His_kinase"/>
    <property type="match status" value="1"/>
</dbReference>
<dbReference type="Proteomes" id="UP000198521">
    <property type="component" value="Unassembled WGS sequence"/>
</dbReference>
<dbReference type="SUPFAM" id="SSF55874">
    <property type="entry name" value="ATPase domain of HSP90 chaperone/DNA topoisomerase II/histidine kinase"/>
    <property type="match status" value="1"/>
</dbReference>
<dbReference type="Gene3D" id="3.30.565.10">
    <property type="entry name" value="Histidine kinase-like ATPase, C-terminal domain"/>
    <property type="match status" value="1"/>
</dbReference>
<dbReference type="InterPro" id="IPR036890">
    <property type="entry name" value="HATPase_C_sf"/>
</dbReference>
<evidence type="ECO:0000259" key="2">
    <source>
        <dbReference type="Pfam" id="PF06580"/>
    </source>
</evidence>
<evidence type="ECO:0000256" key="1">
    <source>
        <dbReference type="SAM" id="Phobius"/>
    </source>
</evidence>
<gene>
    <name evidence="3" type="ORF">SAMN04487910_3030</name>
</gene>
<evidence type="ECO:0000313" key="3">
    <source>
        <dbReference type="EMBL" id="SEL68400.1"/>
    </source>
</evidence>
<dbReference type="AlphaFoldDB" id="A0A1H7S6Y7"/>
<dbReference type="STRING" id="1038014.SAMN04487910_3030"/>
<keyword evidence="4" id="KW-1185">Reference proteome</keyword>
<dbReference type="GO" id="GO:0016020">
    <property type="term" value="C:membrane"/>
    <property type="evidence" value="ECO:0007669"/>
    <property type="project" value="InterPro"/>
</dbReference>
<evidence type="ECO:0000313" key="4">
    <source>
        <dbReference type="Proteomes" id="UP000198521"/>
    </source>
</evidence>
<feature type="transmembrane region" description="Helical" evidence="1">
    <location>
        <begin position="764"/>
        <end position="786"/>
    </location>
</feature>
<dbReference type="PANTHER" id="PTHR34220">
    <property type="entry name" value="SENSOR HISTIDINE KINASE YPDA"/>
    <property type="match status" value="1"/>
</dbReference>
<sequence length="1013" mass="116308">MSPKRFSYLLSFSIIWISTIHLVSAQNNGLRAYTLEDGLPQSQVYDIIQDDIGYLWLGTRGGGLSRFNGEEFETWNEDDGLLSNYIHSLLFAKDSLFIGTRRGLSIKTKKKFHNFEGLQVNKIFRIHNKTYLATNVGIYIYTSANGLKKVQLDPKINTSIVNGIVFDGKLFWIATNKGLWKLNKIHKDASIMVRHSAYNFTSALYHKTKVFAAALNQGILVLNTNAKSYGNKWIQKPLNVNNISILDTELWFSTNNEGITVLDASNYRLKKKINRKNGLAVSTIRKTISDRQSNIWIATSGGGFYKYSQNNFTHYNQDTGLKGNRVYAVHGFNEEIWASNSEAGLIKIDTTGIVQIKQDKRLSEIKIKTITHDSRGNIWAGTEGKGILFKEIKFKDSIVRNKRSKKQAKDTITKQVIKNYIINKRRGLSSNWVRSIHISGDTVWAATYSSGITRFIYDYKRHKVKSVRRFTKKRGIKDLEIKHMASDRKGKIWYATENGSIGFIKKNKVTHLSNVLNQKIAINCFLFKDDNLYLGTAGQGIWWASLKEDKLSFKKIKGEKNLYSNNIYQMIFDNEDNLWVGTERGVDRIEINLINQITDVFHFGRNDGFLGIETCLNAISKDIEGNLWFGAIYGLTKYEPGETDKTSVKPEIHFENIEIAYQTLDSINPDIWAKNDNVLQLTPEQTELSFNYKTIDLDHPNDIEYRYKLNNTAWSPWSSEKKQNLAGLAYGAHSFSAQSRNYRWEESEPITFKIFIDSPIYKKLWFQLATLGLILLVLTIITLLYIRKVKLKNKEEREKLQMQNHLLSLEQKALRLQMNPHFIFNVLNGIKAMGTSNPAKMNSTINTFATLLRETLYNSRKDNITLDQEMKTLKHYIEVEKLMANKPFEYTISIDSEFDPEEVLIPPMLIQPFVENAIRHGILKGNRDGKLKVFFDTNEEFLHCKILDNGMGIFQSQKTKTKTDHQSMALTVTRERLESISGKDALQIKEILNEDSSVEGTEISFKIPLLTDY</sequence>
<dbReference type="Pfam" id="PF07494">
    <property type="entry name" value="Reg_prop"/>
    <property type="match status" value="2"/>
</dbReference>
<proteinExistence type="predicted"/>
<dbReference type="SUPFAM" id="SSF50998">
    <property type="entry name" value="Quinoprotein alcohol dehydrogenase-like"/>
    <property type="match status" value="1"/>
</dbReference>
<dbReference type="EMBL" id="FOAB01000005">
    <property type="protein sequence ID" value="SEL68400.1"/>
    <property type="molecule type" value="Genomic_DNA"/>
</dbReference>
<reference evidence="3 4" key="1">
    <citation type="submission" date="2016-10" db="EMBL/GenBank/DDBJ databases">
        <authorList>
            <person name="de Groot N.N."/>
        </authorList>
    </citation>
    <scope>NUCLEOTIDE SEQUENCE [LARGE SCALE GENOMIC DNA]</scope>
    <source>
        <strain evidence="3 4">DSM 25232</strain>
    </source>
</reference>
<name>A0A1H7S6Y7_AQUAM</name>
<keyword evidence="1" id="KW-1133">Transmembrane helix</keyword>
<dbReference type="RefSeq" id="WP_091410041.1">
    <property type="nucleotide sequence ID" value="NZ_FOAB01000005.1"/>
</dbReference>
<dbReference type="InterPro" id="IPR015943">
    <property type="entry name" value="WD40/YVTN_repeat-like_dom_sf"/>
</dbReference>
<dbReference type="SUPFAM" id="SSF63829">
    <property type="entry name" value="Calcium-dependent phosphotriesterase"/>
    <property type="match status" value="1"/>
</dbReference>
<dbReference type="PANTHER" id="PTHR34220:SF7">
    <property type="entry name" value="SENSOR HISTIDINE KINASE YPDA"/>
    <property type="match status" value="1"/>
</dbReference>
<dbReference type="Gene3D" id="2.130.10.10">
    <property type="entry name" value="YVTN repeat-like/Quinoprotein amine dehydrogenase"/>
    <property type="match status" value="3"/>
</dbReference>
<feature type="domain" description="Signal transduction histidine kinase internal region" evidence="2">
    <location>
        <begin position="810"/>
        <end position="884"/>
    </location>
</feature>
<keyword evidence="1" id="KW-0812">Transmembrane</keyword>
<dbReference type="OrthoDB" id="9809670at2"/>
<organism evidence="3 4">
    <name type="scientific">Aquimarina amphilecti</name>
    <dbReference type="NCBI Taxonomy" id="1038014"/>
    <lineage>
        <taxon>Bacteria</taxon>
        <taxon>Pseudomonadati</taxon>
        <taxon>Bacteroidota</taxon>
        <taxon>Flavobacteriia</taxon>
        <taxon>Flavobacteriales</taxon>
        <taxon>Flavobacteriaceae</taxon>
        <taxon>Aquimarina</taxon>
    </lineage>
</organism>
<dbReference type="InterPro" id="IPR010559">
    <property type="entry name" value="Sig_transdc_His_kin_internal"/>
</dbReference>
<dbReference type="Gene3D" id="2.60.40.10">
    <property type="entry name" value="Immunoglobulins"/>
    <property type="match status" value="1"/>
</dbReference>
<dbReference type="InterPro" id="IPR011110">
    <property type="entry name" value="Reg_prop"/>
</dbReference>